<comment type="caution">
    <text evidence="2">The sequence shown here is derived from an EMBL/GenBank/DDBJ whole genome shotgun (WGS) entry which is preliminary data.</text>
</comment>
<evidence type="ECO:0000256" key="1">
    <source>
        <dbReference type="SAM" id="Phobius"/>
    </source>
</evidence>
<keyword evidence="1" id="KW-0472">Membrane</keyword>
<name>A0ABN2TE00_9ACTN</name>
<keyword evidence="3" id="KW-1185">Reference proteome</keyword>
<dbReference type="RefSeq" id="WP_344663003.1">
    <property type="nucleotide sequence ID" value="NZ_BAAAQM010000091.1"/>
</dbReference>
<accession>A0ABN2TE00</accession>
<dbReference type="Proteomes" id="UP001499854">
    <property type="component" value="Unassembled WGS sequence"/>
</dbReference>
<feature type="transmembrane region" description="Helical" evidence="1">
    <location>
        <begin position="30"/>
        <end position="55"/>
    </location>
</feature>
<evidence type="ECO:0000313" key="3">
    <source>
        <dbReference type="Proteomes" id="UP001499854"/>
    </source>
</evidence>
<protein>
    <recommendedName>
        <fullName evidence="4">Integral membrane protein</fullName>
    </recommendedName>
</protein>
<feature type="transmembrane region" description="Helical" evidence="1">
    <location>
        <begin position="165"/>
        <end position="188"/>
    </location>
</feature>
<reference evidence="3" key="1">
    <citation type="journal article" date="2019" name="Int. J. Syst. Evol. Microbiol.">
        <title>The Global Catalogue of Microorganisms (GCM) 10K type strain sequencing project: providing services to taxonomists for standard genome sequencing and annotation.</title>
        <authorList>
            <consortium name="The Broad Institute Genomics Platform"/>
            <consortium name="The Broad Institute Genome Sequencing Center for Infectious Disease"/>
            <person name="Wu L."/>
            <person name="Ma J."/>
        </authorList>
    </citation>
    <scope>NUCLEOTIDE SEQUENCE [LARGE SCALE GENOMIC DNA]</scope>
    <source>
        <strain evidence="3">JCM 16013</strain>
    </source>
</reference>
<organism evidence="2 3">
    <name type="scientific">Catenulispora subtropica</name>
    <dbReference type="NCBI Taxonomy" id="450798"/>
    <lineage>
        <taxon>Bacteria</taxon>
        <taxon>Bacillati</taxon>
        <taxon>Actinomycetota</taxon>
        <taxon>Actinomycetes</taxon>
        <taxon>Catenulisporales</taxon>
        <taxon>Catenulisporaceae</taxon>
        <taxon>Catenulispora</taxon>
    </lineage>
</organism>
<gene>
    <name evidence="2" type="ORF">GCM10009838_85910</name>
</gene>
<keyword evidence="1" id="KW-1133">Transmembrane helix</keyword>
<feature type="transmembrane region" description="Helical" evidence="1">
    <location>
        <begin position="231"/>
        <end position="249"/>
    </location>
</feature>
<evidence type="ECO:0008006" key="4">
    <source>
        <dbReference type="Google" id="ProtNLM"/>
    </source>
</evidence>
<sequence>MGESGRGRSGTDLLDLGAVGRRRRRVPAKVFLVVAALIALPTVGVTLIGSISLVAAQADQNRYDRAPFCAAGVTNTHDCVLRTTATVEWVDATRNTGKSAHGSTTRAAVKPDVGLPQTVTVSKSQDLTWEITAGDRWPVLVWRDEVTRYTLSGRTHDADENPHHVVAALLISVSACMAVGSLTGRVVLRRLLRRRIAVNPARHRIPDWTLLGLAAATIVAAVLRASWFVSGFGLAGVLVLAGSATVWPFPRWVRRPDPDSLPGGGGRS</sequence>
<dbReference type="EMBL" id="BAAAQM010000091">
    <property type="protein sequence ID" value="GAA2006437.1"/>
    <property type="molecule type" value="Genomic_DNA"/>
</dbReference>
<proteinExistence type="predicted"/>
<evidence type="ECO:0000313" key="2">
    <source>
        <dbReference type="EMBL" id="GAA2006437.1"/>
    </source>
</evidence>
<keyword evidence="1" id="KW-0812">Transmembrane</keyword>